<reference evidence="2 3" key="1">
    <citation type="journal article" date="2024" name="Ann. Entomol. Soc. Am.">
        <title>Genomic analyses of the southern and eastern yellowjacket wasps (Hymenoptera: Vespidae) reveal evolutionary signatures of social life.</title>
        <authorList>
            <person name="Catto M.A."/>
            <person name="Caine P.B."/>
            <person name="Orr S.E."/>
            <person name="Hunt B.G."/>
            <person name="Goodisman M.A.D."/>
        </authorList>
    </citation>
    <scope>NUCLEOTIDE SEQUENCE [LARGE SCALE GENOMIC DNA]</scope>
    <source>
        <strain evidence="2">232</strain>
        <tissue evidence="2">Head and thorax</tissue>
    </source>
</reference>
<keyword evidence="3" id="KW-1185">Reference proteome</keyword>
<comment type="caution">
    <text evidence="2">The sequence shown here is derived from an EMBL/GenBank/DDBJ whole genome shotgun (WGS) entry which is preliminary data.</text>
</comment>
<accession>A0ABD2BKY2</accession>
<name>A0ABD2BKY2_VESMC</name>
<feature type="transmembrane region" description="Helical" evidence="1">
    <location>
        <begin position="166"/>
        <end position="194"/>
    </location>
</feature>
<proteinExistence type="predicted"/>
<keyword evidence="1" id="KW-0472">Membrane</keyword>
<gene>
    <name evidence="2" type="ORF">V1477_014401</name>
</gene>
<protein>
    <submittedName>
        <fullName evidence="2">Uncharacterized protein</fullName>
    </submittedName>
</protein>
<keyword evidence="1" id="KW-0812">Transmembrane</keyword>
<sequence>MSNVSGISKEETIIKGKPTLVRRVSNMFKDGNYSRPPLLFRHASMQKLRHCCQNLNLFPYLLYSYDNSKSHPVAKKVNVCISELLRSIAERFFYIYKYLRCTSLYSDDNKNNNNNNNNNNKNIIDPKKISIELKKEKNEEADLVDDEERKPITKFQKQERQRQKQIPFFLILAVYLVPLILAFEMIVVCSLLIFDKYTPGFVFLVSAVMFLACIAFRIFFYECKAEKSPCNGVNNRYSRVTKKTKVQ</sequence>
<evidence type="ECO:0000256" key="1">
    <source>
        <dbReference type="SAM" id="Phobius"/>
    </source>
</evidence>
<evidence type="ECO:0000313" key="3">
    <source>
        <dbReference type="Proteomes" id="UP001607303"/>
    </source>
</evidence>
<keyword evidence="1" id="KW-1133">Transmembrane helix</keyword>
<dbReference type="EMBL" id="JAYRBN010000074">
    <property type="protein sequence ID" value="KAL2733433.1"/>
    <property type="molecule type" value="Genomic_DNA"/>
</dbReference>
<evidence type="ECO:0000313" key="2">
    <source>
        <dbReference type="EMBL" id="KAL2733433.1"/>
    </source>
</evidence>
<organism evidence="2 3">
    <name type="scientific">Vespula maculifrons</name>
    <name type="common">Eastern yellow jacket</name>
    <name type="synonym">Wasp</name>
    <dbReference type="NCBI Taxonomy" id="7453"/>
    <lineage>
        <taxon>Eukaryota</taxon>
        <taxon>Metazoa</taxon>
        <taxon>Ecdysozoa</taxon>
        <taxon>Arthropoda</taxon>
        <taxon>Hexapoda</taxon>
        <taxon>Insecta</taxon>
        <taxon>Pterygota</taxon>
        <taxon>Neoptera</taxon>
        <taxon>Endopterygota</taxon>
        <taxon>Hymenoptera</taxon>
        <taxon>Apocrita</taxon>
        <taxon>Aculeata</taxon>
        <taxon>Vespoidea</taxon>
        <taxon>Vespidae</taxon>
        <taxon>Vespinae</taxon>
        <taxon>Vespula</taxon>
    </lineage>
</organism>
<feature type="transmembrane region" description="Helical" evidence="1">
    <location>
        <begin position="200"/>
        <end position="220"/>
    </location>
</feature>
<dbReference type="AlphaFoldDB" id="A0ABD2BKY2"/>
<dbReference type="Proteomes" id="UP001607303">
    <property type="component" value="Unassembled WGS sequence"/>
</dbReference>